<proteinExistence type="predicted"/>
<reference evidence="7 8" key="1">
    <citation type="submission" date="2022-12" db="EMBL/GenBank/DDBJ databases">
        <title>Genomic features and morphological characterization of a novel Knufia sp. strain isolated from spacecraft assembly facility.</title>
        <authorList>
            <person name="Teixeira M."/>
            <person name="Chander A.M."/>
            <person name="Stajich J.E."/>
            <person name="Venkateswaran K."/>
        </authorList>
    </citation>
    <scope>NUCLEOTIDE SEQUENCE [LARGE SCALE GENOMIC DNA]</scope>
    <source>
        <strain evidence="7 8">FJI-L2-BK-P2</strain>
    </source>
</reference>
<dbReference type="SUPFAM" id="SSF55785">
    <property type="entry name" value="PYP-like sensor domain (PAS domain)"/>
    <property type="match status" value="3"/>
</dbReference>
<dbReference type="SUPFAM" id="SSF55874">
    <property type="entry name" value="ATPase domain of HSP90 chaperone/DNA topoisomerase II/histidine kinase"/>
    <property type="match status" value="1"/>
</dbReference>
<sequence length="1129" mass="126282">MPVNLDWTQDPTPPHLTPHQKFMREFDWSKTAFGPIESWSRELRQSARFMLAETAPGVLIWGSSYMTMWNEAYAPLIGGKHPDGMGLTATEIFPDFWEDYFGGVIHEMGQTGQTATGDATRLLMERHGYLEETFFTWKLVPVIGDEGTMLGIYGTAEDKTTDAIGERRALCVQDLAQRVAQCNSLTDMWQSTVEGLATNPMDIPFALLYCDVQSLKSGTPPLCRNFEVVGSVAAPRDDPLLCKSVDVDADIHGFSSAIREAIGHMRTVVVTSDDAKIAGLLDDVQWQGSGIPCQQFAVVPIAVNSTALAALVVGINPHRRYNSWYQQFLGMVSDVLQASMSRIRISEELKYRSEIATRTARDYHKMEKRFSRFAARSTAGFAITDLFGNILFASDAWYEFYGIDNHAEATAWRDNVLEEDLPVLGEWWHKVTVLKQSGSLTFRSKAPFKKGNMQLPHRTGLAAVYPDLNDEGEVETVMGLIVDISEQAWTKDQLLRRTQELEASEQRYRSFADMCPLGIVSTDSEGFVQWGNDAWHDFYGFTKGQVLDSQPWLPYLVDDDVQKCRDFFTDLQTKKGPFSVELRLKRRYTIHEGDRLLENDYCVIATGIQVYKPDGTTIDHIDFSVIDISPVKMNQKILSDKMEEAIRTRTQQERFIDMISHEIRNPLSAVLHCGEEIVESVKQSLVNMNNTSTNGSMTARRGSGSNPTELILHNALQAADTILYCVQHQKQIVDDVLTLSKLDSELLVVSPVPVKLSELMQSAVKIFESELRVSDISLDMVEHESVSQHDVDWLLLDPNRFLQIVINIITNAIKFTRACETRKIKVVTFIHNERPRHSEEMNFVPTRYNPLPRRGSFVQGDSDEPSRQVYLRVAVSDTGKGLTPNERKLLFNRFAQASPKTHAEYGGSGLGLFISRQITEMLGGEIGVGSSESGGCTFAFYVTTTKIEAPQSKASRSAAPSLPARIKSAPTNLASGTTSKTTSRESSDMGGTHANIRVLVVEDNLLNQRVLCKQLRNRAFEVEAANHGKEALMVLERVEAEKGPLFDVMLCDIEMPVMNGVDCVKEVRKWEADGRLSVRIPIIGVTANVRSTQVSAAMEAGMDSITTKPYRIDELIANIDRLRSTSKPM</sequence>
<name>A0AAN8E8P0_9EURO</name>
<dbReference type="CDD" id="cd17546">
    <property type="entry name" value="REC_hyHK_CKI1_RcsC-like"/>
    <property type="match status" value="1"/>
</dbReference>
<feature type="compositionally biased region" description="Polar residues" evidence="3">
    <location>
        <begin position="969"/>
        <end position="981"/>
    </location>
</feature>
<dbReference type="InterPro" id="IPR003661">
    <property type="entry name" value="HisK_dim/P_dom"/>
</dbReference>
<dbReference type="Pfam" id="PF00072">
    <property type="entry name" value="Response_reg"/>
    <property type="match status" value="1"/>
</dbReference>
<dbReference type="Gene3D" id="3.40.50.2300">
    <property type="match status" value="1"/>
</dbReference>
<organism evidence="7 8">
    <name type="scientific">Knufia fluminis</name>
    <dbReference type="NCBI Taxonomy" id="191047"/>
    <lineage>
        <taxon>Eukaryota</taxon>
        <taxon>Fungi</taxon>
        <taxon>Dikarya</taxon>
        <taxon>Ascomycota</taxon>
        <taxon>Pezizomycotina</taxon>
        <taxon>Eurotiomycetes</taxon>
        <taxon>Chaetothyriomycetidae</taxon>
        <taxon>Chaetothyriales</taxon>
        <taxon>Trichomeriaceae</taxon>
        <taxon>Knufia</taxon>
    </lineage>
</organism>
<dbReference type="InterPro" id="IPR001789">
    <property type="entry name" value="Sig_transdc_resp-reg_receiver"/>
</dbReference>
<dbReference type="InterPro" id="IPR005467">
    <property type="entry name" value="His_kinase_dom"/>
</dbReference>
<accession>A0AAN8E8P0</accession>
<evidence type="ECO:0000256" key="2">
    <source>
        <dbReference type="PROSITE-ProRule" id="PRU00169"/>
    </source>
</evidence>
<feature type="domain" description="PAS" evidence="6">
    <location>
        <begin position="504"/>
        <end position="575"/>
    </location>
</feature>
<dbReference type="Pfam" id="PF13188">
    <property type="entry name" value="PAS_8"/>
    <property type="match status" value="1"/>
</dbReference>
<dbReference type="PANTHER" id="PTHR43719:SF60">
    <property type="entry name" value="HISTIDINE KINASE G2"/>
    <property type="match status" value="1"/>
</dbReference>
<evidence type="ECO:0000256" key="1">
    <source>
        <dbReference type="ARBA" id="ARBA00022553"/>
    </source>
</evidence>
<dbReference type="PROSITE" id="PS50112">
    <property type="entry name" value="PAS"/>
    <property type="match status" value="1"/>
</dbReference>
<dbReference type="EMBL" id="JAKLMC020000039">
    <property type="protein sequence ID" value="KAK5949109.1"/>
    <property type="molecule type" value="Genomic_DNA"/>
</dbReference>
<dbReference type="InterPro" id="IPR035965">
    <property type="entry name" value="PAS-like_dom_sf"/>
</dbReference>
<dbReference type="InterPro" id="IPR036890">
    <property type="entry name" value="HATPase_C_sf"/>
</dbReference>
<dbReference type="PROSITE" id="PS50110">
    <property type="entry name" value="RESPONSE_REGULATORY"/>
    <property type="match status" value="1"/>
</dbReference>
<dbReference type="Pfam" id="PF02518">
    <property type="entry name" value="HATPase_c"/>
    <property type="match status" value="1"/>
</dbReference>
<dbReference type="Gene3D" id="3.30.565.10">
    <property type="entry name" value="Histidine kinase-like ATPase, C-terminal domain"/>
    <property type="match status" value="1"/>
</dbReference>
<dbReference type="PANTHER" id="PTHR43719">
    <property type="entry name" value="TWO-COMPONENT HISTIDINE KINASE"/>
    <property type="match status" value="1"/>
</dbReference>
<dbReference type="InterPro" id="IPR003594">
    <property type="entry name" value="HATPase_dom"/>
</dbReference>
<evidence type="ECO:0000313" key="7">
    <source>
        <dbReference type="EMBL" id="KAK5949109.1"/>
    </source>
</evidence>
<dbReference type="InterPro" id="IPR000014">
    <property type="entry name" value="PAS"/>
</dbReference>
<keyword evidence="1 2" id="KW-0597">Phosphoprotein</keyword>
<dbReference type="NCBIfam" id="TIGR00229">
    <property type="entry name" value="sensory_box"/>
    <property type="match status" value="1"/>
</dbReference>
<dbReference type="PRINTS" id="PR00344">
    <property type="entry name" value="BCTRLSENSOR"/>
</dbReference>
<keyword evidence="8" id="KW-1185">Reference proteome</keyword>
<dbReference type="InterPro" id="IPR050956">
    <property type="entry name" value="2C_system_His_kinase"/>
</dbReference>
<feature type="compositionally biased region" description="Low complexity" evidence="3">
    <location>
        <begin position="952"/>
        <end position="965"/>
    </location>
</feature>
<feature type="modified residue" description="4-aspartylphosphate" evidence="2">
    <location>
        <position position="1052"/>
    </location>
</feature>
<dbReference type="SMART" id="SM00388">
    <property type="entry name" value="HisKA"/>
    <property type="match status" value="1"/>
</dbReference>
<feature type="domain" description="Response regulatory" evidence="5">
    <location>
        <begin position="997"/>
        <end position="1123"/>
    </location>
</feature>
<gene>
    <name evidence="7" type="ORF">OHC33_009850</name>
</gene>
<dbReference type="PROSITE" id="PS50109">
    <property type="entry name" value="HIS_KIN"/>
    <property type="match status" value="1"/>
</dbReference>
<evidence type="ECO:0000256" key="3">
    <source>
        <dbReference type="SAM" id="MobiDB-lite"/>
    </source>
</evidence>
<dbReference type="InterPro" id="IPR011006">
    <property type="entry name" value="CheY-like_superfamily"/>
</dbReference>
<feature type="domain" description="Histidine kinase" evidence="4">
    <location>
        <begin position="658"/>
        <end position="946"/>
    </location>
</feature>
<evidence type="ECO:0000259" key="6">
    <source>
        <dbReference type="PROSITE" id="PS50112"/>
    </source>
</evidence>
<dbReference type="InterPro" id="IPR004358">
    <property type="entry name" value="Sig_transdc_His_kin-like_C"/>
</dbReference>
<dbReference type="Proteomes" id="UP001316803">
    <property type="component" value="Unassembled WGS sequence"/>
</dbReference>
<dbReference type="AlphaFoldDB" id="A0AAN8E8P0"/>
<dbReference type="Gene3D" id="1.10.287.130">
    <property type="match status" value="1"/>
</dbReference>
<dbReference type="SMART" id="SM00091">
    <property type="entry name" value="PAS"/>
    <property type="match status" value="3"/>
</dbReference>
<evidence type="ECO:0000259" key="4">
    <source>
        <dbReference type="PROSITE" id="PS50109"/>
    </source>
</evidence>
<dbReference type="InterPro" id="IPR036097">
    <property type="entry name" value="HisK_dim/P_sf"/>
</dbReference>
<dbReference type="CDD" id="cd00082">
    <property type="entry name" value="HisKA"/>
    <property type="match status" value="1"/>
</dbReference>
<dbReference type="SUPFAM" id="SSF47384">
    <property type="entry name" value="Homodimeric domain of signal transducing histidine kinase"/>
    <property type="match status" value="1"/>
</dbReference>
<dbReference type="Gene3D" id="3.30.450.20">
    <property type="entry name" value="PAS domain"/>
    <property type="match status" value="3"/>
</dbReference>
<dbReference type="CDD" id="cd00130">
    <property type="entry name" value="PAS"/>
    <property type="match status" value="1"/>
</dbReference>
<feature type="region of interest" description="Disordered" evidence="3">
    <location>
        <begin position="951"/>
        <end position="990"/>
    </location>
</feature>
<protein>
    <submittedName>
        <fullName evidence="7">Uncharacterized protein</fullName>
    </submittedName>
</protein>
<dbReference type="SUPFAM" id="SSF52172">
    <property type="entry name" value="CheY-like"/>
    <property type="match status" value="1"/>
</dbReference>
<dbReference type="SMART" id="SM00448">
    <property type="entry name" value="REC"/>
    <property type="match status" value="1"/>
</dbReference>
<evidence type="ECO:0000259" key="5">
    <source>
        <dbReference type="PROSITE" id="PS50110"/>
    </source>
</evidence>
<dbReference type="SMART" id="SM00387">
    <property type="entry name" value="HATPase_c"/>
    <property type="match status" value="1"/>
</dbReference>
<dbReference type="GO" id="GO:0000155">
    <property type="term" value="F:phosphorelay sensor kinase activity"/>
    <property type="evidence" value="ECO:0007669"/>
    <property type="project" value="InterPro"/>
</dbReference>
<comment type="caution">
    <text evidence="7">The sequence shown here is derived from an EMBL/GenBank/DDBJ whole genome shotgun (WGS) entry which is preliminary data.</text>
</comment>
<evidence type="ECO:0000313" key="8">
    <source>
        <dbReference type="Proteomes" id="UP001316803"/>
    </source>
</evidence>